<feature type="domain" description="Heavy metal binding" evidence="2">
    <location>
        <begin position="52"/>
        <end position="75"/>
    </location>
</feature>
<keyword evidence="1" id="KW-0732">Signal</keyword>
<sequence length="90" mass="9703">MNTKFKSITVAVCLAGLLFAASCKGKTENKNEAATDQTENVEELGKEYTSAYVCPMHCEGSGSEEKGNCPKCGMAYVANEEHVKDGHTHE</sequence>
<dbReference type="InterPro" id="IPR045800">
    <property type="entry name" value="HMBD"/>
</dbReference>
<accession>A0AAE3MMB3</accession>
<gene>
    <name evidence="3" type="ORF">OO016_12065</name>
</gene>
<dbReference type="RefSeq" id="WP_266014320.1">
    <property type="nucleotide sequence ID" value="NZ_JAPFQP010000004.1"/>
</dbReference>
<dbReference type="Pfam" id="PF19335">
    <property type="entry name" value="HMBD"/>
    <property type="match status" value="1"/>
</dbReference>
<keyword evidence="4" id="KW-1185">Reference proteome</keyword>
<evidence type="ECO:0000256" key="1">
    <source>
        <dbReference type="SAM" id="SignalP"/>
    </source>
</evidence>
<feature type="signal peptide" evidence="1">
    <location>
        <begin position="1"/>
        <end position="20"/>
    </location>
</feature>
<reference evidence="3" key="1">
    <citation type="submission" date="2022-11" db="EMBL/GenBank/DDBJ databases">
        <title>The characterization of three novel Bacteroidetes species and genomic analysis of their roles in tidal elemental geochemical cycles.</title>
        <authorList>
            <person name="Ma K.-J."/>
        </authorList>
    </citation>
    <scope>NUCLEOTIDE SEQUENCE</scope>
    <source>
        <strain evidence="3">M415</strain>
    </source>
</reference>
<dbReference type="PROSITE" id="PS51257">
    <property type="entry name" value="PROKAR_LIPOPROTEIN"/>
    <property type="match status" value="1"/>
</dbReference>
<name>A0AAE3MMB3_9FLAO</name>
<dbReference type="AlphaFoldDB" id="A0AAE3MMB3"/>
<evidence type="ECO:0000313" key="3">
    <source>
        <dbReference type="EMBL" id="MCX2720341.1"/>
    </source>
</evidence>
<organism evidence="3 4">
    <name type="scientific">Lentiprolixibacter aurantiacus</name>
    <dbReference type="NCBI Taxonomy" id="2993939"/>
    <lineage>
        <taxon>Bacteria</taxon>
        <taxon>Pseudomonadati</taxon>
        <taxon>Bacteroidota</taxon>
        <taxon>Flavobacteriia</taxon>
        <taxon>Flavobacteriales</taxon>
        <taxon>Flavobacteriaceae</taxon>
        <taxon>Lentiprolixibacter</taxon>
    </lineage>
</organism>
<dbReference type="Proteomes" id="UP001207116">
    <property type="component" value="Unassembled WGS sequence"/>
</dbReference>
<protein>
    <recommendedName>
        <fullName evidence="2">Heavy metal binding domain-containing protein</fullName>
    </recommendedName>
</protein>
<dbReference type="EMBL" id="JAPFQP010000004">
    <property type="protein sequence ID" value="MCX2720341.1"/>
    <property type="molecule type" value="Genomic_DNA"/>
</dbReference>
<evidence type="ECO:0000259" key="2">
    <source>
        <dbReference type="Pfam" id="PF19335"/>
    </source>
</evidence>
<evidence type="ECO:0000313" key="4">
    <source>
        <dbReference type="Proteomes" id="UP001207116"/>
    </source>
</evidence>
<dbReference type="GO" id="GO:0046872">
    <property type="term" value="F:metal ion binding"/>
    <property type="evidence" value="ECO:0007669"/>
    <property type="project" value="InterPro"/>
</dbReference>
<comment type="caution">
    <text evidence="3">The sequence shown here is derived from an EMBL/GenBank/DDBJ whole genome shotgun (WGS) entry which is preliminary data.</text>
</comment>
<feature type="chain" id="PRO_5041998981" description="Heavy metal binding domain-containing protein" evidence="1">
    <location>
        <begin position="21"/>
        <end position="90"/>
    </location>
</feature>
<proteinExistence type="predicted"/>